<dbReference type="Proteomes" id="UP000010988">
    <property type="component" value="Unassembled WGS sequence"/>
</dbReference>
<evidence type="ECO:0000256" key="1">
    <source>
        <dbReference type="ARBA" id="ARBA00023002"/>
    </source>
</evidence>
<dbReference type="EMBL" id="BANR01000003">
    <property type="protein sequence ID" value="GAC47057.1"/>
    <property type="molecule type" value="Genomic_DNA"/>
</dbReference>
<evidence type="ECO:0000259" key="2">
    <source>
        <dbReference type="Pfam" id="PF00296"/>
    </source>
</evidence>
<dbReference type="PANTHER" id="PTHR43244:SF1">
    <property type="entry name" value="5,10-METHYLENETETRAHYDROMETHANOPTERIN REDUCTASE"/>
    <property type="match status" value="1"/>
</dbReference>
<name>L7KGK1_9ACTN</name>
<gene>
    <name evidence="3" type="ORF">GOACH_03_00730</name>
</gene>
<dbReference type="GO" id="GO:0016705">
    <property type="term" value="F:oxidoreductase activity, acting on paired donors, with incorporation or reduction of molecular oxygen"/>
    <property type="evidence" value="ECO:0007669"/>
    <property type="project" value="InterPro"/>
</dbReference>
<dbReference type="STRING" id="1220583.GOACH_03_00730"/>
<dbReference type="Pfam" id="PF00296">
    <property type="entry name" value="Bac_luciferase"/>
    <property type="match status" value="1"/>
</dbReference>
<evidence type="ECO:0000313" key="3">
    <source>
        <dbReference type="EMBL" id="GAC47057.1"/>
    </source>
</evidence>
<proteinExistence type="predicted"/>
<reference evidence="3 4" key="1">
    <citation type="submission" date="2012-12" db="EMBL/GenBank/DDBJ databases">
        <title>Whole genome shotgun sequence of Gordonia aichiensis NBRC 108223.</title>
        <authorList>
            <person name="Isaki-Nakamura S."/>
            <person name="Hosoyama A."/>
            <person name="Tsuchikane K."/>
            <person name="Ando Y."/>
            <person name="Baba S."/>
            <person name="Ohji S."/>
            <person name="Hamada M."/>
            <person name="Tamura T."/>
            <person name="Yamazoe A."/>
            <person name="Yamazaki S."/>
            <person name="Fujita N."/>
        </authorList>
    </citation>
    <scope>NUCLEOTIDE SEQUENCE [LARGE SCALE GENOMIC DNA]</scope>
    <source>
        <strain evidence="3 4">NBRC 108223</strain>
    </source>
</reference>
<evidence type="ECO:0000313" key="4">
    <source>
        <dbReference type="Proteomes" id="UP000010988"/>
    </source>
</evidence>
<feature type="domain" description="Luciferase-like" evidence="2">
    <location>
        <begin position="57"/>
        <end position="378"/>
    </location>
</feature>
<dbReference type="InterPro" id="IPR050564">
    <property type="entry name" value="F420-G6PD/mer"/>
</dbReference>
<sequence>MDTICGANDRSGVSAISADDTTAVAGALWRANARAGLSGRRTAVEESESMTASAIKLGMPINYAGDFRETIDNLVDFEAAGVARIAVPEAYSFDAVSQLGYIAARTEKMELQSGILPMYSRTPSNLAMTAAGLDFISGGRFVLGIGASGPQVIEGFHGVKYDYPVGRARENADICRLIWRREKTEYRGKHYTLPFTKEDGGTGLGKPLKIINHPVRERIPMLLAAIGPKNTELAAEMFEEFQPFLFHPEYVDVAFGEPLAAGKAKRDPSLPELGIVVQATARVTEDPEQIENASQMVRHQAALYIGGMGARGKNFYNQLTVRYGYADAAKEIQDLYLDGKKAEAAAAVPAELVAAMSLIGPRSLVAERAEAFRAAGVTCILAAPAAPTHKERVQEMGQLAEIFAG</sequence>
<dbReference type="InterPro" id="IPR011251">
    <property type="entry name" value="Luciferase-like_dom"/>
</dbReference>
<dbReference type="InterPro" id="IPR036661">
    <property type="entry name" value="Luciferase-like_sf"/>
</dbReference>
<keyword evidence="1" id="KW-0560">Oxidoreductase</keyword>
<dbReference type="NCBIfam" id="TIGR03559">
    <property type="entry name" value="F420_Rv3520c"/>
    <property type="match status" value="1"/>
</dbReference>
<accession>L7KGK1</accession>
<comment type="caution">
    <text evidence="3">The sequence shown here is derived from an EMBL/GenBank/DDBJ whole genome shotgun (WGS) entry which is preliminary data.</text>
</comment>
<dbReference type="PANTHER" id="PTHR43244">
    <property type="match status" value="1"/>
</dbReference>
<dbReference type="eggNOG" id="COG2141">
    <property type="taxonomic scope" value="Bacteria"/>
</dbReference>
<dbReference type="SUPFAM" id="SSF51679">
    <property type="entry name" value="Bacterial luciferase-like"/>
    <property type="match status" value="1"/>
</dbReference>
<dbReference type="InterPro" id="IPR019951">
    <property type="entry name" value="F420_OxRdatse_Rv3520c_pred"/>
</dbReference>
<dbReference type="AlphaFoldDB" id="L7KGK1"/>
<dbReference type="Gene3D" id="3.20.20.30">
    <property type="entry name" value="Luciferase-like domain"/>
    <property type="match status" value="1"/>
</dbReference>
<organism evidence="3 4">
    <name type="scientific">Gordonia aichiensis NBRC 108223</name>
    <dbReference type="NCBI Taxonomy" id="1220583"/>
    <lineage>
        <taxon>Bacteria</taxon>
        <taxon>Bacillati</taxon>
        <taxon>Actinomycetota</taxon>
        <taxon>Actinomycetes</taxon>
        <taxon>Mycobacteriales</taxon>
        <taxon>Gordoniaceae</taxon>
        <taxon>Gordonia</taxon>
    </lineage>
</organism>
<protein>
    <submittedName>
        <fullName evidence="3">Putative F420-dependent oxidoreductase</fullName>
    </submittedName>
</protein>
<dbReference type="CDD" id="cd01097">
    <property type="entry name" value="Tetrahydromethanopterin_reductase"/>
    <property type="match status" value="1"/>
</dbReference>
<keyword evidence="4" id="KW-1185">Reference proteome</keyword>